<gene>
    <name evidence="6" type="primary">DBF4</name>
    <name evidence="6" type="ORF">TCON_1167</name>
</gene>
<dbReference type="EMBL" id="SBIQ01000068">
    <property type="protein sequence ID" value="KAF7683626.1"/>
    <property type="molecule type" value="Genomic_DNA"/>
</dbReference>
<dbReference type="PROSITE" id="PS51265">
    <property type="entry name" value="ZF_DBF4"/>
    <property type="match status" value="1"/>
</dbReference>
<evidence type="ECO:0000256" key="3">
    <source>
        <dbReference type="ARBA" id="ARBA00022833"/>
    </source>
</evidence>
<comment type="caution">
    <text evidence="6">The sequence shown here is derived from an EMBL/GenBank/DDBJ whole genome shotgun (WGS) entry which is preliminary data.</text>
</comment>
<reference evidence="6 7" key="1">
    <citation type="submission" date="2019-01" db="EMBL/GenBank/DDBJ databases">
        <title>Genomes sequencing and comparative genomics of infectious freshwater microsporidia, Cucumispora dikerogammari and Thelohania contejeani.</title>
        <authorList>
            <person name="Cormier A."/>
            <person name="Giraud I."/>
            <person name="Wattier R."/>
            <person name="Teixeira M."/>
            <person name="Grandjean F."/>
            <person name="Rigaud T."/>
            <person name="Cordaux R."/>
        </authorList>
    </citation>
    <scope>NUCLEOTIDE SEQUENCE [LARGE SCALE GENOMIC DNA]</scope>
    <source>
        <strain evidence="6">T1</strain>
        <tissue evidence="6">Spores</tissue>
    </source>
</reference>
<dbReference type="SMART" id="SM00586">
    <property type="entry name" value="ZnF_DBF"/>
    <property type="match status" value="1"/>
</dbReference>
<keyword evidence="1" id="KW-0479">Metal-binding</keyword>
<keyword evidence="7" id="KW-1185">Reference proteome</keyword>
<sequence>MKMGGMKNYRIFKNPYILIEDISGKHQPFYKEYEVSKQPRLSLETRPLGCPFIENPRPRQPGKAKKATKPGFCEVCYKRYSDYYEHVLMREHREYAKEYSNYQEVDEFIINFKNEEESESCDSPLWGNNTSINNQENGREINTIERQTFEEKYIDTIVSDVDSYMKEFLNK</sequence>
<keyword evidence="2 4" id="KW-0863">Zinc-finger</keyword>
<keyword evidence="3" id="KW-0862">Zinc</keyword>
<proteinExistence type="predicted"/>
<dbReference type="Gene3D" id="6.10.250.3410">
    <property type="entry name" value="DBF zinc finger"/>
    <property type="match status" value="1"/>
</dbReference>
<dbReference type="InterPro" id="IPR006572">
    <property type="entry name" value="Znf_DBF"/>
</dbReference>
<evidence type="ECO:0000313" key="6">
    <source>
        <dbReference type="EMBL" id="KAF7683626.1"/>
    </source>
</evidence>
<dbReference type="Proteomes" id="UP001516464">
    <property type="component" value="Unassembled WGS sequence"/>
</dbReference>
<evidence type="ECO:0000313" key="7">
    <source>
        <dbReference type="Proteomes" id="UP001516464"/>
    </source>
</evidence>
<evidence type="ECO:0000259" key="5">
    <source>
        <dbReference type="PROSITE" id="PS51265"/>
    </source>
</evidence>
<dbReference type="Pfam" id="PF07535">
    <property type="entry name" value="zf-DBF"/>
    <property type="match status" value="1"/>
</dbReference>
<evidence type="ECO:0000256" key="1">
    <source>
        <dbReference type="ARBA" id="ARBA00022723"/>
    </source>
</evidence>
<dbReference type="InterPro" id="IPR051590">
    <property type="entry name" value="Replication_Regulatory_Kinase"/>
</dbReference>
<dbReference type="InterPro" id="IPR038545">
    <property type="entry name" value="Znf_DBF_sf"/>
</dbReference>
<organism evidence="6 7">
    <name type="scientific">Astathelohania contejeani</name>
    <dbReference type="NCBI Taxonomy" id="164912"/>
    <lineage>
        <taxon>Eukaryota</taxon>
        <taxon>Fungi</taxon>
        <taxon>Fungi incertae sedis</taxon>
        <taxon>Microsporidia</taxon>
        <taxon>Astathelohaniidae</taxon>
        <taxon>Astathelohania</taxon>
    </lineage>
</organism>
<evidence type="ECO:0000256" key="4">
    <source>
        <dbReference type="PROSITE-ProRule" id="PRU00600"/>
    </source>
</evidence>
<evidence type="ECO:0000256" key="2">
    <source>
        <dbReference type="ARBA" id="ARBA00022771"/>
    </source>
</evidence>
<name>A0ABQ7HZJ8_9MICR</name>
<dbReference type="PANTHER" id="PTHR15375">
    <property type="entry name" value="ACTIVATOR OF S-PHASE KINASE-RELATED"/>
    <property type="match status" value="1"/>
</dbReference>
<accession>A0ABQ7HZJ8</accession>
<feature type="domain" description="DBF4-type" evidence="5">
    <location>
        <begin position="66"/>
        <end position="115"/>
    </location>
</feature>
<dbReference type="PANTHER" id="PTHR15375:SF26">
    <property type="entry name" value="PROTEIN CHIFFON"/>
    <property type="match status" value="1"/>
</dbReference>
<protein>
    <submittedName>
        <fullName evidence="6">Protein DBF4 like protein A</fullName>
    </submittedName>
</protein>